<gene>
    <name evidence="2" type="ORF">NEISICOT_03403</name>
</gene>
<dbReference type="EMBL" id="ACKO02000033">
    <property type="protein sequence ID" value="EET42874.1"/>
    <property type="molecule type" value="Genomic_DNA"/>
</dbReference>
<dbReference type="Proteomes" id="UP000005365">
    <property type="component" value="Unassembled WGS sequence"/>
</dbReference>
<comment type="caution">
    <text evidence="2">The sequence shown here is derived from an EMBL/GenBank/DDBJ whole genome shotgun (WGS) entry which is preliminary data.</text>
</comment>
<protein>
    <submittedName>
        <fullName evidence="2">Uncharacterized protein</fullName>
    </submittedName>
</protein>
<feature type="region of interest" description="Disordered" evidence="1">
    <location>
        <begin position="1"/>
        <end position="21"/>
    </location>
</feature>
<evidence type="ECO:0000313" key="3">
    <source>
        <dbReference type="Proteomes" id="UP000005365"/>
    </source>
</evidence>
<evidence type="ECO:0000256" key="1">
    <source>
        <dbReference type="SAM" id="MobiDB-lite"/>
    </source>
</evidence>
<evidence type="ECO:0000313" key="2">
    <source>
        <dbReference type="EMBL" id="EET42874.1"/>
    </source>
</evidence>
<reference evidence="2" key="1">
    <citation type="submission" date="2009-07" db="EMBL/GenBank/DDBJ databases">
        <authorList>
            <person name="Weinstock G."/>
            <person name="Sodergren E."/>
            <person name="Clifton S."/>
            <person name="Fulton L."/>
            <person name="Fulton B."/>
            <person name="Courtney L."/>
            <person name="Fronick C."/>
            <person name="Harrison M."/>
            <person name="Strong C."/>
            <person name="Farmer C."/>
            <person name="Delahaunty K."/>
            <person name="Markovic C."/>
            <person name="Hall O."/>
            <person name="Minx P."/>
            <person name="Tomlinson C."/>
            <person name="Mitreva M."/>
            <person name="Nelson J."/>
            <person name="Hou S."/>
            <person name="Wollam A."/>
            <person name="Pepin K.H."/>
            <person name="Johnson M."/>
            <person name="Bhonagiri V."/>
            <person name="Nash W.E."/>
            <person name="Warren W."/>
            <person name="Chinwalla A."/>
            <person name="Mardis E.R."/>
            <person name="Wilson R.K."/>
        </authorList>
    </citation>
    <scope>NUCLEOTIDE SEQUENCE [LARGE SCALE GENOMIC DNA]</scope>
    <source>
        <strain evidence="2">ATCC 29256</strain>
    </source>
</reference>
<accession>C6MA22</accession>
<proteinExistence type="predicted"/>
<name>C6MA22_NEISI</name>
<keyword evidence="3" id="KW-1185">Reference proteome</keyword>
<sequence>MMATHGKSCQSVTNHPPHYPPALQNRIMPYTFATAARASSVRQKRLKYADFQSRENEP</sequence>
<organism evidence="2 3">
    <name type="scientific">Neisseria sicca ATCC 29256</name>
    <dbReference type="NCBI Taxonomy" id="547045"/>
    <lineage>
        <taxon>Bacteria</taxon>
        <taxon>Pseudomonadati</taxon>
        <taxon>Pseudomonadota</taxon>
        <taxon>Betaproteobacteria</taxon>
        <taxon>Neisseriales</taxon>
        <taxon>Neisseriaceae</taxon>
        <taxon>Neisseria</taxon>
    </lineage>
</organism>
<dbReference type="AlphaFoldDB" id="C6MA22"/>